<dbReference type="EMBL" id="VTOX01000002">
    <property type="protein sequence ID" value="NKE66014.1"/>
    <property type="molecule type" value="Genomic_DNA"/>
</dbReference>
<evidence type="ECO:0000256" key="1">
    <source>
        <dbReference type="ARBA" id="ARBA00006987"/>
    </source>
</evidence>
<feature type="chain" id="PRO_5031331318" evidence="2">
    <location>
        <begin position="20"/>
        <end position="319"/>
    </location>
</feature>
<gene>
    <name evidence="3" type="ORF">RAMLITH_09295</name>
</gene>
<name>A0A7X6DF31_9BURK</name>
<sequence length="319" mass="33222">MRRFVAILMLLVAAPLALAQGAFPNRPVKLVVAFPPGGSTDITARLLAGKLAEKWGQPVVVENRPGAGANIGTAYVAKAAPDGYTLLLATTALAISPSVFRQPGYDALKDLAPVMMVSTIPNVLVVHPGVPARSIAEFVAHARANPGKLNFSAPGASSGQRMTFELVKQATGTDIAMVPYAGGAPALQAVLSGQVQAMIVAVVEAAAHVQAGKLRALAVTTARRNAMLPDVPTLAETVAPQVDAFVWQGVLAPAGTPPEIVQKLHADVRDVLAMQDVRERLGGLGMELVPGTPESFGTFLRESVATWRRVSTNAGVQPE</sequence>
<dbReference type="SUPFAM" id="SSF53850">
    <property type="entry name" value="Periplasmic binding protein-like II"/>
    <property type="match status" value="1"/>
</dbReference>
<dbReference type="Gene3D" id="3.40.190.150">
    <property type="entry name" value="Bordetella uptake gene, domain 1"/>
    <property type="match status" value="1"/>
</dbReference>
<dbReference type="Pfam" id="PF03401">
    <property type="entry name" value="TctC"/>
    <property type="match status" value="1"/>
</dbReference>
<comment type="caution">
    <text evidence="3">The sequence shown here is derived from an EMBL/GenBank/DDBJ whole genome shotgun (WGS) entry which is preliminary data.</text>
</comment>
<proteinExistence type="inferred from homology"/>
<feature type="signal peptide" evidence="2">
    <location>
        <begin position="1"/>
        <end position="19"/>
    </location>
</feature>
<dbReference type="PANTHER" id="PTHR42928">
    <property type="entry name" value="TRICARBOXYLATE-BINDING PROTEIN"/>
    <property type="match status" value="1"/>
</dbReference>
<dbReference type="CDD" id="cd13578">
    <property type="entry name" value="PBP2_Bug27"/>
    <property type="match status" value="1"/>
</dbReference>
<dbReference type="Proteomes" id="UP000521868">
    <property type="component" value="Unassembled WGS sequence"/>
</dbReference>
<dbReference type="PIRSF" id="PIRSF017082">
    <property type="entry name" value="YflP"/>
    <property type="match status" value="1"/>
</dbReference>
<keyword evidence="4" id="KW-1185">Reference proteome</keyword>
<accession>A0A7X6DF31</accession>
<evidence type="ECO:0000313" key="4">
    <source>
        <dbReference type="Proteomes" id="UP000521868"/>
    </source>
</evidence>
<evidence type="ECO:0000313" key="3">
    <source>
        <dbReference type="EMBL" id="NKE66014.1"/>
    </source>
</evidence>
<dbReference type="PANTHER" id="PTHR42928:SF5">
    <property type="entry name" value="BLR1237 PROTEIN"/>
    <property type="match status" value="1"/>
</dbReference>
<dbReference type="RefSeq" id="WP_168107083.1">
    <property type="nucleotide sequence ID" value="NZ_VTOX01000002.1"/>
</dbReference>
<protein>
    <submittedName>
        <fullName evidence="3">Tripartite tricarboxylate transporter substrate binding protein</fullName>
    </submittedName>
</protein>
<dbReference type="Gene3D" id="3.40.190.10">
    <property type="entry name" value="Periplasmic binding protein-like II"/>
    <property type="match status" value="1"/>
</dbReference>
<organism evidence="3 4">
    <name type="scientific">Ramlibacter lithotrophicus</name>
    <dbReference type="NCBI Taxonomy" id="2606681"/>
    <lineage>
        <taxon>Bacteria</taxon>
        <taxon>Pseudomonadati</taxon>
        <taxon>Pseudomonadota</taxon>
        <taxon>Betaproteobacteria</taxon>
        <taxon>Burkholderiales</taxon>
        <taxon>Comamonadaceae</taxon>
        <taxon>Ramlibacter</taxon>
    </lineage>
</organism>
<comment type="similarity">
    <text evidence="1">Belongs to the UPF0065 (bug) family.</text>
</comment>
<dbReference type="InterPro" id="IPR042100">
    <property type="entry name" value="Bug_dom1"/>
</dbReference>
<reference evidence="3 4" key="1">
    <citation type="journal article" date="2020" name="Nature">
        <title>Bacterial chemolithoautotrophy via manganese oxidation.</title>
        <authorList>
            <person name="Yu H."/>
            <person name="Leadbetter J.R."/>
        </authorList>
    </citation>
    <scope>NUCLEOTIDE SEQUENCE [LARGE SCALE GENOMIC DNA]</scope>
    <source>
        <strain evidence="3 4">RBP-1</strain>
    </source>
</reference>
<evidence type="ECO:0000256" key="2">
    <source>
        <dbReference type="SAM" id="SignalP"/>
    </source>
</evidence>
<dbReference type="InterPro" id="IPR005064">
    <property type="entry name" value="BUG"/>
</dbReference>
<dbReference type="AlphaFoldDB" id="A0A7X6DF31"/>
<keyword evidence="2" id="KW-0732">Signal</keyword>